<accession>A0A072V1Q4</accession>
<evidence type="ECO:0008006" key="6">
    <source>
        <dbReference type="Google" id="ProtNLM"/>
    </source>
</evidence>
<dbReference type="HOGENOM" id="CLU_1059114_0_0_1"/>
<dbReference type="AlphaFoldDB" id="A0A072V1Q4"/>
<dbReference type="Gene3D" id="2.40.50.140">
    <property type="entry name" value="Nucleic acid-binding proteins"/>
    <property type="match status" value="1"/>
</dbReference>
<feature type="chain" id="PRO_5014500165" description="Nucleic acid-binding protein" evidence="2">
    <location>
        <begin position="19"/>
        <end position="263"/>
    </location>
</feature>
<dbReference type="GO" id="GO:0005662">
    <property type="term" value="C:DNA replication factor A complex"/>
    <property type="evidence" value="ECO:0000318"/>
    <property type="project" value="GO_Central"/>
</dbReference>
<reference evidence="3 5" key="1">
    <citation type="journal article" date="2011" name="Nature">
        <title>The Medicago genome provides insight into the evolution of rhizobial symbioses.</title>
        <authorList>
            <person name="Young N.D."/>
            <person name="Debelle F."/>
            <person name="Oldroyd G.E."/>
            <person name="Geurts R."/>
            <person name="Cannon S.B."/>
            <person name="Udvardi M.K."/>
            <person name="Benedito V.A."/>
            <person name="Mayer K.F."/>
            <person name="Gouzy J."/>
            <person name="Schoof H."/>
            <person name="Van de Peer Y."/>
            <person name="Proost S."/>
            <person name="Cook D.R."/>
            <person name="Meyers B.C."/>
            <person name="Spannagl M."/>
            <person name="Cheung F."/>
            <person name="De Mita S."/>
            <person name="Krishnakumar V."/>
            <person name="Gundlach H."/>
            <person name="Zhou S."/>
            <person name="Mudge J."/>
            <person name="Bharti A.K."/>
            <person name="Murray J.D."/>
            <person name="Naoumkina M.A."/>
            <person name="Rosen B."/>
            <person name="Silverstein K.A."/>
            <person name="Tang H."/>
            <person name="Rombauts S."/>
            <person name="Zhao P.X."/>
            <person name="Zhou P."/>
            <person name="Barbe V."/>
            <person name="Bardou P."/>
            <person name="Bechner M."/>
            <person name="Bellec A."/>
            <person name="Berger A."/>
            <person name="Berges H."/>
            <person name="Bidwell S."/>
            <person name="Bisseling T."/>
            <person name="Choisne N."/>
            <person name="Couloux A."/>
            <person name="Denny R."/>
            <person name="Deshpande S."/>
            <person name="Dai X."/>
            <person name="Doyle J.J."/>
            <person name="Dudez A.M."/>
            <person name="Farmer A.D."/>
            <person name="Fouteau S."/>
            <person name="Franken C."/>
            <person name="Gibelin C."/>
            <person name="Gish J."/>
            <person name="Goldstein S."/>
            <person name="Gonzalez A.J."/>
            <person name="Green P.J."/>
            <person name="Hallab A."/>
            <person name="Hartog M."/>
            <person name="Hua A."/>
            <person name="Humphray S.J."/>
            <person name="Jeong D.H."/>
            <person name="Jing Y."/>
            <person name="Jocker A."/>
            <person name="Kenton S.M."/>
            <person name="Kim D.J."/>
            <person name="Klee K."/>
            <person name="Lai H."/>
            <person name="Lang C."/>
            <person name="Lin S."/>
            <person name="Macmil S.L."/>
            <person name="Magdelenat G."/>
            <person name="Matthews L."/>
            <person name="McCorrison J."/>
            <person name="Monaghan E.L."/>
            <person name="Mun J.H."/>
            <person name="Najar F.Z."/>
            <person name="Nicholson C."/>
            <person name="Noirot C."/>
            <person name="O'Bleness M."/>
            <person name="Paule C.R."/>
            <person name="Poulain J."/>
            <person name="Prion F."/>
            <person name="Qin B."/>
            <person name="Qu C."/>
            <person name="Retzel E.F."/>
            <person name="Riddle C."/>
            <person name="Sallet E."/>
            <person name="Samain S."/>
            <person name="Samson N."/>
            <person name="Sanders I."/>
            <person name="Saurat O."/>
            <person name="Scarpelli C."/>
            <person name="Schiex T."/>
            <person name="Segurens B."/>
            <person name="Severin A.J."/>
            <person name="Sherrier D.J."/>
            <person name="Shi R."/>
            <person name="Sims S."/>
            <person name="Singer S.R."/>
            <person name="Sinharoy S."/>
            <person name="Sterck L."/>
            <person name="Viollet A."/>
            <person name="Wang B.B."/>
            <person name="Wang K."/>
            <person name="Wang M."/>
            <person name="Wang X."/>
            <person name="Warfsmann J."/>
            <person name="Weissenbach J."/>
            <person name="White D.D."/>
            <person name="White J.D."/>
            <person name="Wiley G.B."/>
            <person name="Wincker P."/>
            <person name="Xing Y."/>
            <person name="Yang L."/>
            <person name="Yao Z."/>
            <person name="Ying F."/>
            <person name="Zhai J."/>
            <person name="Zhou L."/>
            <person name="Zuber A."/>
            <person name="Denarie J."/>
            <person name="Dixon R.A."/>
            <person name="May G.D."/>
            <person name="Schwartz D.C."/>
            <person name="Rogers J."/>
            <person name="Quetier F."/>
            <person name="Town C.D."/>
            <person name="Roe B.A."/>
        </authorList>
    </citation>
    <scope>NUCLEOTIDE SEQUENCE [LARGE SCALE GENOMIC DNA]</scope>
    <source>
        <strain evidence="3">A17</strain>
        <strain evidence="4 5">cv. Jemalong A17</strain>
    </source>
</reference>
<dbReference type="GO" id="GO:0006289">
    <property type="term" value="P:nucleotide-excision repair"/>
    <property type="evidence" value="ECO:0000318"/>
    <property type="project" value="GO_Central"/>
</dbReference>
<feature type="signal peptide" evidence="2">
    <location>
        <begin position="1"/>
        <end position="18"/>
    </location>
</feature>
<feature type="compositionally biased region" description="Basic and acidic residues" evidence="1">
    <location>
        <begin position="153"/>
        <end position="172"/>
    </location>
</feature>
<reference evidence="4" key="3">
    <citation type="submission" date="2015-04" db="UniProtKB">
        <authorList>
            <consortium name="EnsemblPlants"/>
        </authorList>
    </citation>
    <scope>IDENTIFICATION</scope>
    <source>
        <strain evidence="4">cv. Jemalong A17</strain>
    </source>
</reference>
<evidence type="ECO:0000256" key="2">
    <source>
        <dbReference type="SAM" id="SignalP"/>
    </source>
</evidence>
<name>A0A072V1Q4_MEDTR</name>
<dbReference type="Proteomes" id="UP000002051">
    <property type="component" value="Chromosome 3"/>
</dbReference>
<protein>
    <recommendedName>
        <fullName evidence="6">Nucleic acid-binding protein</fullName>
    </recommendedName>
</protein>
<dbReference type="EMBL" id="CM001219">
    <property type="protein sequence ID" value="KEH35934.1"/>
    <property type="molecule type" value="Genomic_DNA"/>
</dbReference>
<feature type="compositionally biased region" description="Basic and acidic residues" evidence="1">
    <location>
        <begin position="182"/>
        <end position="221"/>
    </location>
</feature>
<dbReference type="GO" id="GO:0043047">
    <property type="term" value="F:single-stranded telomeric DNA binding"/>
    <property type="evidence" value="ECO:0000318"/>
    <property type="project" value="GO_Central"/>
</dbReference>
<evidence type="ECO:0000313" key="3">
    <source>
        <dbReference type="EMBL" id="KEH35934.1"/>
    </source>
</evidence>
<reference evidence="3 5" key="2">
    <citation type="journal article" date="2014" name="BMC Genomics">
        <title>An improved genome release (version Mt4.0) for the model legume Medicago truncatula.</title>
        <authorList>
            <person name="Tang H."/>
            <person name="Krishnakumar V."/>
            <person name="Bidwell S."/>
            <person name="Rosen B."/>
            <person name="Chan A."/>
            <person name="Zhou S."/>
            <person name="Gentzbittel L."/>
            <person name="Childs K.L."/>
            <person name="Yandell M."/>
            <person name="Gundlach H."/>
            <person name="Mayer K.F."/>
            <person name="Schwartz D.C."/>
            <person name="Town C.D."/>
        </authorList>
    </citation>
    <scope>GENOME REANNOTATION</scope>
    <source>
        <strain evidence="3">A17</strain>
        <strain evidence="4 5">cv. Jemalong A17</strain>
    </source>
</reference>
<dbReference type="GO" id="GO:0006260">
    <property type="term" value="P:DNA replication"/>
    <property type="evidence" value="ECO:0000318"/>
    <property type="project" value="GO_Central"/>
</dbReference>
<dbReference type="GO" id="GO:0007004">
    <property type="term" value="P:telomere maintenance via telomerase"/>
    <property type="evidence" value="ECO:0000318"/>
    <property type="project" value="GO_Central"/>
</dbReference>
<dbReference type="SUPFAM" id="SSF50249">
    <property type="entry name" value="Nucleic acid-binding proteins"/>
    <property type="match status" value="1"/>
</dbReference>
<dbReference type="GO" id="GO:0051321">
    <property type="term" value="P:meiotic cell cycle"/>
    <property type="evidence" value="ECO:0000318"/>
    <property type="project" value="GO_Central"/>
</dbReference>
<dbReference type="InterPro" id="IPR012340">
    <property type="entry name" value="NA-bd_OB-fold"/>
</dbReference>
<feature type="region of interest" description="Disordered" evidence="1">
    <location>
        <begin position="153"/>
        <end position="263"/>
    </location>
</feature>
<dbReference type="GO" id="GO:0003684">
    <property type="term" value="F:damaged DNA binding"/>
    <property type="evidence" value="ECO:0000318"/>
    <property type="project" value="GO_Central"/>
</dbReference>
<keyword evidence="2" id="KW-0732">Signal</keyword>
<dbReference type="GO" id="GO:0000724">
    <property type="term" value="P:double-strand break repair via homologous recombination"/>
    <property type="evidence" value="ECO:0000318"/>
    <property type="project" value="GO_Central"/>
</dbReference>
<keyword evidence="5" id="KW-1185">Reference proteome</keyword>
<gene>
    <name evidence="3" type="ordered locus">MTR_3g108500</name>
</gene>
<evidence type="ECO:0000313" key="5">
    <source>
        <dbReference type="Proteomes" id="UP000002051"/>
    </source>
</evidence>
<dbReference type="EnsemblPlants" id="KEH35934">
    <property type="protein sequence ID" value="KEH35934"/>
    <property type="gene ID" value="MTR_3g108500"/>
</dbReference>
<evidence type="ECO:0000256" key="1">
    <source>
        <dbReference type="SAM" id="MobiDB-lite"/>
    </source>
</evidence>
<evidence type="ECO:0000313" key="4">
    <source>
        <dbReference type="EnsemblPlants" id="KEH35934"/>
    </source>
</evidence>
<organism evidence="3 5">
    <name type="scientific">Medicago truncatula</name>
    <name type="common">Barrel medic</name>
    <name type="synonym">Medicago tribuloides</name>
    <dbReference type="NCBI Taxonomy" id="3880"/>
    <lineage>
        <taxon>Eukaryota</taxon>
        <taxon>Viridiplantae</taxon>
        <taxon>Streptophyta</taxon>
        <taxon>Embryophyta</taxon>
        <taxon>Tracheophyta</taxon>
        <taxon>Spermatophyta</taxon>
        <taxon>Magnoliopsida</taxon>
        <taxon>eudicotyledons</taxon>
        <taxon>Gunneridae</taxon>
        <taxon>Pentapetalae</taxon>
        <taxon>rosids</taxon>
        <taxon>fabids</taxon>
        <taxon>Fabales</taxon>
        <taxon>Fabaceae</taxon>
        <taxon>Papilionoideae</taxon>
        <taxon>50 kb inversion clade</taxon>
        <taxon>NPAAA clade</taxon>
        <taxon>Hologalegina</taxon>
        <taxon>IRL clade</taxon>
        <taxon>Trifolieae</taxon>
        <taxon>Medicago</taxon>
    </lineage>
</organism>
<sequence length="263" mass="29454">MIMVLLLVPLNLMSSPFGVRYKVHIQVMDNTGSTTFILFDRNVQNYVDLIEANSQGKPSSEYPNELDIFVGKQMLFKVEITDGNLMHNWRNYAVKRTSDESICDSSQHYNGEYPADLDLFIDKKMLFKVGHEDIDEDTHDNMLNLSGDTPVEHIQIEGGDSTKSDNKMKDNENTPSSKGVGRNKDCEDITPSRKGVENTKDNDKTPSSEVIGKRMDNEKTPKSKGVGKRTTDSVGSDFDKPEVGEGSINKPMPVSKRIKTSKV</sequence>
<proteinExistence type="predicted"/>